<dbReference type="RefSeq" id="WP_048402838.1">
    <property type="nucleotide sequence ID" value="NZ_WIVU01000035.1"/>
</dbReference>
<evidence type="ECO:0000313" key="2">
    <source>
        <dbReference type="EMBL" id="MQT91968.1"/>
    </source>
</evidence>
<dbReference type="AlphaFoldDB" id="A0A6L5HWQ1"/>
<evidence type="ECO:0000313" key="5">
    <source>
        <dbReference type="Proteomes" id="UP000489190"/>
    </source>
</evidence>
<evidence type="ECO:0000256" key="1">
    <source>
        <dbReference type="SAM" id="MobiDB-lite"/>
    </source>
</evidence>
<dbReference type="EMBL" id="WIVU01000035">
    <property type="protein sequence ID" value="MQU07337.1"/>
    <property type="molecule type" value="Genomic_DNA"/>
</dbReference>
<dbReference type="EMBL" id="WIWI01000080">
    <property type="protein sequence ID" value="MQT91968.1"/>
    <property type="molecule type" value="Genomic_DNA"/>
</dbReference>
<gene>
    <name evidence="3" type="ORF">GHO27_16740</name>
    <name evidence="2" type="ORF">GHO39_22955</name>
</gene>
<feature type="compositionally biased region" description="Polar residues" evidence="1">
    <location>
        <begin position="1"/>
        <end position="14"/>
    </location>
</feature>
<feature type="region of interest" description="Disordered" evidence="1">
    <location>
        <begin position="1"/>
        <end position="27"/>
    </location>
</feature>
<accession>A0A6L5HWQ1</accession>
<sequence>MNDTPGLASSQHFTITHDEPVQGAGLPTGSLQEAWNDILNRIRTTYAADLELASEYGLAWLGALLQAKVIDLATFEALHEARVKAWDEAQERFARKDSGL</sequence>
<dbReference type="Proteomes" id="UP000478064">
    <property type="component" value="Unassembled WGS sequence"/>
</dbReference>
<reference evidence="4 5" key="1">
    <citation type="submission" date="2019-10" db="EMBL/GenBank/DDBJ databases">
        <title>Evaluation of single-gene subtyping targets for Pseudomonas.</title>
        <authorList>
            <person name="Reichler S.J."/>
            <person name="Orsi R.H."/>
            <person name="Wiedmann M."/>
            <person name="Martin N.H."/>
            <person name="Murphy S.I."/>
        </authorList>
    </citation>
    <scope>NUCLEOTIDE SEQUENCE [LARGE SCALE GENOMIC DNA]</scope>
    <source>
        <strain evidence="3 4">FSL R10-1637</strain>
        <strain evidence="2 5">FSL R10-3254</strain>
    </source>
</reference>
<protein>
    <submittedName>
        <fullName evidence="3">Uncharacterized protein</fullName>
    </submittedName>
</protein>
<dbReference type="Proteomes" id="UP000489190">
    <property type="component" value="Unassembled WGS sequence"/>
</dbReference>
<comment type="caution">
    <text evidence="3">The sequence shown here is derived from an EMBL/GenBank/DDBJ whole genome shotgun (WGS) entry which is preliminary data.</text>
</comment>
<evidence type="ECO:0000313" key="3">
    <source>
        <dbReference type="EMBL" id="MQU07337.1"/>
    </source>
</evidence>
<proteinExistence type="predicted"/>
<organism evidence="3 4">
    <name type="scientific">Pseudomonas helleri</name>
    <dbReference type="NCBI Taxonomy" id="1608996"/>
    <lineage>
        <taxon>Bacteria</taxon>
        <taxon>Pseudomonadati</taxon>
        <taxon>Pseudomonadota</taxon>
        <taxon>Gammaproteobacteria</taxon>
        <taxon>Pseudomonadales</taxon>
        <taxon>Pseudomonadaceae</taxon>
        <taxon>Pseudomonas</taxon>
    </lineage>
</organism>
<evidence type="ECO:0000313" key="4">
    <source>
        <dbReference type="Proteomes" id="UP000478064"/>
    </source>
</evidence>
<name>A0A6L5HWQ1_9PSED</name>